<evidence type="ECO:0000313" key="7">
    <source>
        <dbReference type="EMBL" id="MBP2437290.1"/>
    </source>
</evidence>
<protein>
    <submittedName>
        <fullName evidence="7">Pyridoxamine 5'-phosphate oxidase</fullName>
        <ecNumber evidence="7">1.4.3.5</ecNumber>
    </submittedName>
</protein>
<reference evidence="7 8" key="1">
    <citation type="submission" date="2021-03" db="EMBL/GenBank/DDBJ databases">
        <title>Sequencing the genomes of 1000 actinobacteria strains.</title>
        <authorList>
            <person name="Klenk H.-P."/>
        </authorList>
    </citation>
    <scope>NUCLEOTIDE SEQUENCE [LARGE SCALE GENOMIC DNA]</scope>
    <source>
        <strain evidence="7 8">DSM 24221</strain>
    </source>
</reference>
<dbReference type="PANTHER" id="PTHR10851">
    <property type="entry name" value="PYRIDOXINE-5-PHOSPHATE OXIDASE"/>
    <property type="match status" value="1"/>
</dbReference>
<dbReference type="SUPFAM" id="SSF50475">
    <property type="entry name" value="FMN-binding split barrel"/>
    <property type="match status" value="1"/>
</dbReference>
<keyword evidence="2" id="KW-0285">Flavoprotein</keyword>
<feature type="region of interest" description="Disordered" evidence="5">
    <location>
        <begin position="1"/>
        <end position="26"/>
    </location>
</feature>
<keyword evidence="3" id="KW-0288">FMN</keyword>
<organism evidence="7 8">
    <name type="scientific">Microbacterium amylolyticum</name>
    <dbReference type="NCBI Taxonomy" id="936337"/>
    <lineage>
        <taxon>Bacteria</taxon>
        <taxon>Bacillati</taxon>
        <taxon>Actinomycetota</taxon>
        <taxon>Actinomycetes</taxon>
        <taxon>Micrococcales</taxon>
        <taxon>Microbacteriaceae</taxon>
        <taxon>Microbacterium</taxon>
    </lineage>
</organism>
<proteinExistence type="predicted"/>
<evidence type="ECO:0000259" key="6">
    <source>
        <dbReference type="Pfam" id="PF01243"/>
    </source>
</evidence>
<dbReference type="Proteomes" id="UP001519362">
    <property type="component" value="Unassembled WGS sequence"/>
</dbReference>
<dbReference type="RefSeq" id="WP_165134351.1">
    <property type="nucleotide sequence ID" value="NZ_CP049253.1"/>
</dbReference>
<feature type="domain" description="Pyridoxamine 5'-phosphate oxidase N-terminal" evidence="6">
    <location>
        <begin position="45"/>
        <end position="148"/>
    </location>
</feature>
<evidence type="ECO:0000256" key="5">
    <source>
        <dbReference type="SAM" id="MobiDB-lite"/>
    </source>
</evidence>
<sequence>MSRETSGAPGNVPPKTLERPVQDGRVPHDPFPLLADWLPENEDPNRPVCTLATVDENGLPDARTLLLSGHYDDRVTFHTEASSRKAIQIRVNPVGAIVVRWEELARQVVLRGRVVPSSEAEAAAAFARRNRYLRLLASLNTDEMAARPRVEREAAFADVDRSQPNPPQPEGWAGYALIPSDVLFWEGSGAGPSRRARYRRDGSGWSLSFLAG</sequence>
<accession>A0ABS4ZJ17</accession>
<dbReference type="EC" id="1.4.3.5" evidence="7"/>
<dbReference type="PANTHER" id="PTHR10851:SF0">
    <property type="entry name" value="PYRIDOXINE-5'-PHOSPHATE OXIDASE"/>
    <property type="match status" value="1"/>
</dbReference>
<dbReference type="InterPro" id="IPR000659">
    <property type="entry name" value="Pyridox_Oxase"/>
</dbReference>
<dbReference type="GO" id="GO:0004733">
    <property type="term" value="F:pyridoxamine phosphate oxidase activity"/>
    <property type="evidence" value="ECO:0007669"/>
    <property type="project" value="UniProtKB-EC"/>
</dbReference>
<gene>
    <name evidence="7" type="ORF">JOF34_001876</name>
</gene>
<keyword evidence="8" id="KW-1185">Reference proteome</keyword>
<evidence type="ECO:0000256" key="4">
    <source>
        <dbReference type="ARBA" id="ARBA00023002"/>
    </source>
</evidence>
<name>A0ABS4ZJ17_9MICO</name>
<feature type="compositionally biased region" description="Basic and acidic residues" evidence="5">
    <location>
        <begin position="16"/>
        <end position="26"/>
    </location>
</feature>
<evidence type="ECO:0000256" key="3">
    <source>
        <dbReference type="ARBA" id="ARBA00022643"/>
    </source>
</evidence>
<dbReference type="Pfam" id="PF01243">
    <property type="entry name" value="PNPOx_N"/>
    <property type="match status" value="1"/>
</dbReference>
<dbReference type="Gene3D" id="2.30.110.10">
    <property type="entry name" value="Electron Transport, Fmn-binding Protein, Chain A"/>
    <property type="match status" value="1"/>
</dbReference>
<evidence type="ECO:0000256" key="1">
    <source>
        <dbReference type="ARBA" id="ARBA00001917"/>
    </source>
</evidence>
<dbReference type="EMBL" id="JAGIOL010000001">
    <property type="protein sequence ID" value="MBP2437290.1"/>
    <property type="molecule type" value="Genomic_DNA"/>
</dbReference>
<comment type="caution">
    <text evidence="7">The sequence shown here is derived from an EMBL/GenBank/DDBJ whole genome shotgun (WGS) entry which is preliminary data.</text>
</comment>
<keyword evidence="4 7" id="KW-0560">Oxidoreductase</keyword>
<evidence type="ECO:0000313" key="8">
    <source>
        <dbReference type="Proteomes" id="UP001519362"/>
    </source>
</evidence>
<evidence type="ECO:0000256" key="2">
    <source>
        <dbReference type="ARBA" id="ARBA00022630"/>
    </source>
</evidence>
<comment type="cofactor">
    <cofactor evidence="1">
        <name>FMN</name>
        <dbReference type="ChEBI" id="CHEBI:58210"/>
    </cofactor>
</comment>
<dbReference type="InterPro" id="IPR011576">
    <property type="entry name" value="Pyridox_Oxase_N"/>
</dbReference>
<dbReference type="InterPro" id="IPR012349">
    <property type="entry name" value="Split_barrel_FMN-bd"/>
</dbReference>